<evidence type="ECO:0000256" key="1">
    <source>
        <dbReference type="ARBA" id="ARBA00022490"/>
    </source>
</evidence>
<name>A0A921MCN6_9MICO</name>
<dbReference type="InterPro" id="IPR022876">
    <property type="entry name" value="Tscrpt_rep_Rex"/>
</dbReference>
<comment type="function">
    <text evidence="6">Modulates transcription in response to changes in cellular NADH/NAD(+) redox state.</text>
</comment>
<dbReference type="GO" id="GO:0003700">
    <property type="term" value="F:DNA-binding transcription factor activity"/>
    <property type="evidence" value="ECO:0007669"/>
    <property type="project" value="UniProtKB-UniRule"/>
</dbReference>
<comment type="caution">
    <text evidence="9">The sequence shown here is derived from an EMBL/GenBank/DDBJ whole genome shotgun (WGS) entry which is preliminary data.</text>
</comment>
<dbReference type="AlphaFoldDB" id="A0A921MCN6"/>
<evidence type="ECO:0000256" key="5">
    <source>
        <dbReference type="ARBA" id="ARBA00023163"/>
    </source>
</evidence>
<accession>A0A921MCN6</accession>
<dbReference type="Pfam" id="PF02629">
    <property type="entry name" value="CoA_binding"/>
    <property type="match status" value="1"/>
</dbReference>
<dbReference type="GO" id="GO:0005737">
    <property type="term" value="C:cytoplasm"/>
    <property type="evidence" value="ECO:0007669"/>
    <property type="project" value="UniProtKB-SubCell"/>
</dbReference>
<dbReference type="GO" id="GO:0003677">
    <property type="term" value="F:DNA binding"/>
    <property type="evidence" value="ECO:0007669"/>
    <property type="project" value="UniProtKB-UniRule"/>
</dbReference>
<dbReference type="InterPro" id="IPR036291">
    <property type="entry name" value="NAD(P)-bd_dom_sf"/>
</dbReference>
<dbReference type="InterPro" id="IPR003781">
    <property type="entry name" value="CoA-bd"/>
</dbReference>
<dbReference type="Gene3D" id="1.10.10.10">
    <property type="entry name" value="Winged helix-like DNA-binding domain superfamily/Winged helix DNA-binding domain"/>
    <property type="match status" value="1"/>
</dbReference>
<evidence type="ECO:0000256" key="4">
    <source>
        <dbReference type="ARBA" id="ARBA00023125"/>
    </source>
</evidence>
<keyword evidence="6" id="KW-0520">NAD</keyword>
<gene>
    <name evidence="6" type="primary">rex</name>
    <name evidence="9" type="ORF">K8V08_02640</name>
</gene>
<dbReference type="NCBIfam" id="NF003995">
    <property type="entry name" value="PRK05472.2-4"/>
    <property type="match status" value="1"/>
</dbReference>
<reference evidence="9" key="1">
    <citation type="journal article" date="2021" name="PeerJ">
        <title>Extensive microbial diversity within the chicken gut microbiome revealed by metagenomics and culture.</title>
        <authorList>
            <person name="Gilroy R."/>
            <person name="Ravi A."/>
            <person name="Getino M."/>
            <person name="Pursley I."/>
            <person name="Horton D.L."/>
            <person name="Alikhan N.F."/>
            <person name="Baker D."/>
            <person name="Gharbi K."/>
            <person name="Hall N."/>
            <person name="Watson M."/>
            <person name="Adriaenssens E.M."/>
            <person name="Foster-Nyarko E."/>
            <person name="Jarju S."/>
            <person name="Secka A."/>
            <person name="Antonio M."/>
            <person name="Oren A."/>
            <person name="Chaudhuri R.R."/>
            <person name="La Ragione R."/>
            <person name="Hildebrand F."/>
            <person name="Pallen M.J."/>
        </authorList>
    </citation>
    <scope>NUCLEOTIDE SEQUENCE</scope>
    <source>
        <strain evidence="9">ChiGjej5B5-7349</strain>
    </source>
</reference>
<comment type="subunit">
    <text evidence="6">Homodimer.</text>
</comment>
<dbReference type="NCBIfam" id="NF003996">
    <property type="entry name" value="PRK05472.2-5"/>
    <property type="match status" value="1"/>
</dbReference>
<organism evidence="9 10">
    <name type="scientific">Brevibacterium senegalense</name>
    <dbReference type="NCBI Taxonomy" id="1033736"/>
    <lineage>
        <taxon>Bacteria</taxon>
        <taxon>Bacillati</taxon>
        <taxon>Actinomycetota</taxon>
        <taxon>Actinomycetes</taxon>
        <taxon>Micrococcales</taxon>
        <taxon>Brevibacteriaceae</taxon>
        <taxon>Brevibacterium</taxon>
    </lineage>
</organism>
<dbReference type="SMART" id="SM00881">
    <property type="entry name" value="CoA_binding"/>
    <property type="match status" value="1"/>
</dbReference>
<dbReference type="InterPro" id="IPR036390">
    <property type="entry name" value="WH_DNA-bd_sf"/>
</dbReference>
<feature type="binding site" evidence="6">
    <location>
        <begin position="102"/>
        <end position="107"/>
    </location>
    <ligand>
        <name>NAD(+)</name>
        <dbReference type="ChEBI" id="CHEBI:57540"/>
    </ligand>
</feature>
<keyword evidence="1 6" id="KW-0963">Cytoplasm</keyword>
<proteinExistence type="inferred from homology"/>
<dbReference type="Gene3D" id="3.40.50.720">
    <property type="entry name" value="NAD(P)-binding Rossmann-like Domain"/>
    <property type="match status" value="1"/>
</dbReference>
<dbReference type="InterPro" id="IPR009718">
    <property type="entry name" value="Rex_DNA-bd_C_dom"/>
</dbReference>
<keyword evidence="2 6" id="KW-0678">Repressor</keyword>
<keyword evidence="5 6" id="KW-0804">Transcription</keyword>
<dbReference type="InterPro" id="IPR036388">
    <property type="entry name" value="WH-like_DNA-bd_sf"/>
</dbReference>
<evidence type="ECO:0000313" key="9">
    <source>
        <dbReference type="EMBL" id="HJG79292.1"/>
    </source>
</evidence>
<evidence type="ECO:0000259" key="8">
    <source>
        <dbReference type="SMART" id="SM00881"/>
    </source>
</evidence>
<dbReference type="PANTHER" id="PTHR35786:SF1">
    <property type="entry name" value="REDOX-SENSING TRANSCRIPTIONAL REPRESSOR REX 1"/>
    <property type="match status" value="1"/>
</dbReference>
<evidence type="ECO:0000256" key="3">
    <source>
        <dbReference type="ARBA" id="ARBA00023015"/>
    </source>
</evidence>
<reference evidence="9" key="2">
    <citation type="submission" date="2021-09" db="EMBL/GenBank/DDBJ databases">
        <authorList>
            <person name="Gilroy R."/>
        </authorList>
    </citation>
    <scope>NUCLEOTIDE SEQUENCE</scope>
    <source>
        <strain evidence="9">ChiGjej5B5-7349</strain>
    </source>
</reference>
<dbReference type="Proteomes" id="UP000784435">
    <property type="component" value="Unassembled WGS sequence"/>
</dbReference>
<feature type="domain" description="CoA-binding" evidence="8">
    <location>
        <begin position="91"/>
        <end position="192"/>
    </location>
</feature>
<dbReference type="GO" id="GO:0045892">
    <property type="term" value="P:negative regulation of DNA-templated transcription"/>
    <property type="evidence" value="ECO:0007669"/>
    <property type="project" value="InterPro"/>
</dbReference>
<dbReference type="EMBL" id="DYUK01000063">
    <property type="protein sequence ID" value="HJG79292.1"/>
    <property type="molecule type" value="Genomic_DNA"/>
</dbReference>
<protein>
    <recommendedName>
        <fullName evidence="6">Redox-sensing transcriptional repressor Rex</fullName>
    </recommendedName>
</protein>
<evidence type="ECO:0000256" key="2">
    <source>
        <dbReference type="ARBA" id="ARBA00022491"/>
    </source>
</evidence>
<dbReference type="SUPFAM" id="SSF46785">
    <property type="entry name" value="Winged helix' DNA-binding domain"/>
    <property type="match status" value="1"/>
</dbReference>
<dbReference type="SUPFAM" id="SSF51735">
    <property type="entry name" value="NAD(P)-binding Rossmann-fold domains"/>
    <property type="match status" value="1"/>
</dbReference>
<dbReference type="GO" id="GO:0051775">
    <property type="term" value="P:response to redox state"/>
    <property type="evidence" value="ECO:0007669"/>
    <property type="project" value="InterPro"/>
</dbReference>
<feature type="DNA-binding region" description="H-T-H motif" evidence="6">
    <location>
        <begin position="28"/>
        <end position="67"/>
    </location>
</feature>
<feature type="region of interest" description="Disordered" evidence="7">
    <location>
        <begin position="223"/>
        <end position="245"/>
    </location>
</feature>
<evidence type="ECO:0000256" key="7">
    <source>
        <dbReference type="SAM" id="MobiDB-lite"/>
    </source>
</evidence>
<sequence>MAHTLSAATASDGANRSTPIPAVSRMPVYLGALTALSASGSTTASSEALARACGVGAAIVRRDLSLLDHTGRRGVGYDVSELAASIRRFLGIDRLRPVGIVGTGRLGTALAHYLSDPQHGFAVRAVFDSSAARIGQPVVDLAIRDIRTLPDTVRELSLELLVIAVPAAAAQSVVDAVVDTDIRGLLNFAPVPVRAPAGLEVRHVDLATELQVLSHFAQSAPEASPVPAHASAPAQSSLGPLEAES</sequence>
<evidence type="ECO:0000256" key="6">
    <source>
        <dbReference type="HAMAP-Rule" id="MF_01131"/>
    </source>
</evidence>
<dbReference type="Pfam" id="PF06971">
    <property type="entry name" value="Put_DNA-bind_N"/>
    <property type="match status" value="1"/>
</dbReference>
<dbReference type="NCBIfam" id="NF003992">
    <property type="entry name" value="PRK05472.2-1"/>
    <property type="match status" value="1"/>
</dbReference>
<comment type="similarity">
    <text evidence="6">Belongs to the transcriptional regulatory Rex family.</text>
</comment>
<feature type="compositionally biased region" description="Low complexity" evidence="7">
    <location>
        <begin position="223"/>
        <end position="237"/>
    </location>
</feature>
<dbReference type="HAMAP" id="MF_01131">
    <property type="entry name" value="Rex"/>
    <property type="match status" value="1"/>
</dbReference>
<keyword evidence="4 6" id="KW-0238">DNA-binding</keyword>
<evidence type="ECO:0000313" key="10">
    <source>
        <dbReference type="Proteomes" id="UP000784435"/>
    </source>
</evidence>
<dbReference type="NCBIfam" id="NF003994">
    <property type="entry name" value="PRK05472.2-3"/>
    <property type="match status" value="1"/>
</dbReference>
<keyword evidence="3 6" id="KW-0805">Transcription regulation</keyword>
<comment type="subcellular location">
    <subcellularLocation>
        <location evidence="6">Cytoplasm</location>
    </subcellularLocation>
</comment>
<dbReference type="PANTHER" id="PTHR35786">
    <property type="entry name" value="REDOX-SENSING TRANSCRIPTIONAL REPRESSOR REX"/>
    <property type="match status" value="1"/>
</dbReference>